<accession>A0A4R2CVX2</accession>
<gene>
    <name evidence="1" type="ORF">EV665_106297</name>
</gene>
<keyword evidence="2" id="KW-1185">Reference proteome</keyword>
<dbReference type="AlphaFoldDB" id="A0A4R2CVX2"/>
<dbReference type="EMBL" id="SLVX01000006">
    <property type="protein sequence ID" value="TCN45818.1"/>
    <property type="molecule type" value="Genomic_DNA"/>
</dbReference>
<protein>
    <submittedName>
        <fullName evidence="1">Uncharacterized protein</fullName>
    </submittedName>
</protein>
<proteinExistence type="predicted"/>
<dbReference type="RefSeq" id="WP_064329334.1">
    <property type="nucleotide sequence ID" value="NZ_BAABEI010000012.1"/>
</dbReference>
<comment type="caution">
    <text evidence="1">The sequence shown here is derived from an EMBL/GenBank/DDBJ whole genome shotgun (WGS) entry which is preliminary data.</text>
</comment>
<evidence type="ECO:0000313" key="1">
    <source>
        <dbReference type="EMBL" id="TCN45818.1"/>
    </source>
</evidence>
<sequence>MAKKPKLEHSELSGEYSEDGVTVLVDIFRPAGTQGDWKLEVVTEKEELFEWDEPFATDREAFDEFLATVARDGIRSFLEDDDVPTTH</sequence>
<dbReference type="Proteomes" id="UP000295351">
    <property type="component" value="Unassembled WGS sequence"/>
</dbReference>
<organism evidence="1 2">
    <name type="scientific">Shinella granuli</name>
    <dbReference type="NCBI Taxonomy" id="323621"/>
    <lineage>
        <taxon>Bacteria</taxon>
        <taxon>Pseudomonadati</taxon>
        <taxon>Pseudomonadota</taxon>
        <taxon>Alphaproteobacteria</taxon>
        <taxon>Hyphomicrobiales</taxon>
        <taxon>Rhizobiaceae</taxon>
        <taxon>Shinella</taxon>
    </lineage>
</organism>
<evidence type="ECO:0000313" key="2">
    <source>
        <dbReference type="Proteomes" id="UP000295351"/>
    </source>
</evidence>
<reference evidence="1 2" key="1">
    <citation type="submission" date="2019-03" db="EMBL/GenBank/DDBJ databases">
        <title>Genomic Encyclopedia of Type Strains, Phase IV (KMG-IV): sequencing the most valuable type-strain genomes for metagenomic binning, comparative biology and taxonomic classification.</title>
        <authorList>
            <person name="Goeker M."/>
        </authorList>
    </citation>
    <scope>NUCLEOTIDE SEQUENCE [LARGE SCALE GENOMIC DNA]</scope>
    <source>
        <strain evidence="1 2">DSM 18401</strain>
    </source>
</reference>
<name>A0A4R2CVX2_SHIGR</name>